<sequence>MSGNKHIRAQAHHLFVAATTLELVGEQKLAKEVEAVAEKLREKADRYEGTKA</sequence>
<dbReference type="KEGG" id="vg:70080656"/>
<protein>
    <submittedName>
        <fullName evidence="2">Uncharacterized protein</fullName>
    </submittedName>
</protein>
<dbReference type="EMBL" id="MT658805">
    <property type="protein sequence ID" value="QNJ57050.1"/>
    <property type="molecule type" value="Genomic_DNA"/>
</dbReference>
<accession>A0A7G8LIH8</accession>
<keyword evidence="3" id="KW-1185">Reference proteome</keyword>
<name>A0A7G8LIH8_9CAUD</name>
<keyword evidence="1" id="KW-0175">Coiled coil</keyword>
<proteinExistence type="predicted"/>
<dbReference type="GeneID" id="70080656"/>
<feature type="coiled-coil region" evidence="1">
    <location>
        <begin position="23"/>
        <end position="50"/>
    </location>
</feature>
<organism evidence="2 3">
    <name type="scientific">Gordonia phage Rabbitrun</name>
    <dbReference type="NCBI Taxonomy" id="2762280"/>
    <lineage>
        <taxon>Viruses</taxon>
        <taxon>Duplodnaviria</taxon>
        <taxon>Heunggongvirae</taxon>
        <taxon>Uroviricota</taxon>
        <taxon>Caudoviricetes</taxon>
        <taxon>Deeyouvirinae</taxon>
        <taxon>Nevillevirus</taxon>
        <taxon>Nevillevirus rabbitrun</taxon>
    </lineage>
</organism>
<reference evidence="2 3" key="1">
    <citation type="submission" date="2020-06" db="EMBL/GenBank/DDBJ databases">
        <authorList>
            <person name="Herren C.D."/>
            <person name="Smith Caldas M."/>
            <person name="Brooke G.M."/>
            <person name="Cabrera L.J."/>
            <person name="Caudill C.B."/>
            <person name="Ewell K.O."/>
            <person name="Haas C.L."/>
            <person name="Shapland G.L."/>
            <person name="Sitek C.J."/>
            <person name="Thompson J.S."/>
            <person name="Pollenz R.S."/>
            <person name="Garlena R.A."/>
            <person name="Russell D.A."/>
            <person name="Pope W.H."/>
            <person name="Jacobs-Sera D."/>
            <person name="Hatfull G.F."/>
        </authorList>
    </citation>
    <scope>NUCLEOTIDE SEQUENCE [LARGE SCALE GENOMIC DNA]</scope>
</reference>
<dbReference type="Proteomes" id="UP000515957">
    <property type="component" value="Segment"/>
</dbReference>
<evidence type="ECO:0000313" key="3">
    <source>
        <dbReference type="Proteomes" id="UP000515957"/>
    </source>
</evidence>
<evidence type="ECO:0000256" key="1">
    <source>
        <dbReference type="SAM" id="Coils"/>
    </source>
</evidence>
<evidence type="ECO:0000313" key="2">
    <source>
        <dbReference type="EMBL" id="QNJ57050.1"/>
    </source>
</evidence>
<dbReference type="RefSeq" id="YP_010246119.1">
    <property type="nucleotide sequence ID" value="NC_060133.1"/>
</dbReference>
<gene>
    <name evidence="2" type="primary">6</name>
    <name evidence="2" type="ORF">SEA_RABBITRUN_6</name>
</gene>